<dbReference type="AlphaFoldDB" id="A0A8X6Y7R3"/>
<sequence>MSDAATTQLNVPTIHSLAVWKMCEALNLKPRRPTPGAISFWVEDPWGLSEGTRPPCDLFILEDVPGSDLPATQPSALQLNFYPQAEQDDSSD</sequence>
<dbReference type="EMBL" id="BMAV01016678">
    <property type="protein sequence ID" value="GFY67690.1"/>
    <property type="molecule type" value="Genomic_DNA"/>
</dbReference>
<comment type="caution">
    <text evidence="1">The sequence shown here is derived from an EMBL/GenBank/DDBJ whole genome shotgun (WGS) entry which is preliminary data.</text>
</comment>
<evidence type="ECO:0000313" key="1">
    <source>
        <dbReference type="EMBL" id="GFY67690.1"/>
    </source>
</evidence>
<keyword evidence="2" id="KW-1185">Reference proteome</keyword>
<accession>A0A8X6Y7R3</accession>
<dbReference type="Proteomes" id="UP000886998">
    <property type="component" value="Unassembled WGS sequence"/>
</dbReference>
<dbReference type="OrthoDB" id="6430898at2759"/>
<proteinExistence type="predicted"/>
<organism evidence="1 2">
    <name type="scientific">Trichonephila inaurata madagascariensis</name>
    <dbReference type="NCBI Taxonomy" id="2747483"/>
    <lineage>
        <taxon>Eukaryota</taxon>
        <taxon>Metazoa</taxon>
        <taxon>Ecdysozoa</taxon>
        <taxon>Arthropoda</taxon>
        <taxon>Chelicerata</taxon>
        <taxon>Arachnida</taxon>
        <taxon>Araneae</taxon>
        <taxon>Araneomorphae</taxon>
        <taxon>Entelegynae</taxon>
        <taxon>Araneoidea</taxon>
        <taxon>Nephilidae</taxon>
        <taxon>Trichonephila</taxon>
        <taxon>Trichonephila inaurata</taxon>
    </lineage>
</organism>
<evidence type="ECO:0000313" key="2">
    <source>
        <dbReference type="Proteomes" id="UP000886998"/>
    </source>
</evidence>
<gene>
    <name evidence="1" type="ORF">TNIN_147681</name>
</gene>
<reference evidence="1" key="1">
    <citation type="submission" date="2020-08" db="EMBL/GenBank/DDBJ databases">
        <title>Multicomponent nature underlies the extraordinary mechanical properties of spider dragline silk.</title>
        <authorList>
            <person name="Kono N."/>
            <person name="Nakamura H."/>
            <person name="Mori M."/>
            <person name="Yoshida Y."/>
            <person name="Ohtoshi R."/>
            <person name="Malay A.D."/>
            <person name="Moran D.A.P."/>
            <person name="Tomita M."/>
            <person name="Numata K."/>
            <person name="Arakawa K."/>
        </authorList>
    </citation>
    <scope>NUCLEOTIDE SEQUENCE</scope>
</reference>
<name>A0A8X6Y7R3_9ARAC</name>
<protein>
    <submittedName>
        <fullName evidence="1">Uncharacterized protein</fullName>
    </submittedName>
</protein>